<sequence length="892" mass="101409">MKPGNIIYFIIYGTSFLSCVELIQIPQHLLHCYRGNGTLPRTANSFQIFMELLRKIEDANPTSIDIRRLSVNLFHQLRLDGIERAPSIREQEFVTPFRANGKMTPKFELLLELVSNVAGPIDFQQWLTPDEICALHRMISSSVEPFERGDESRVCPLNLMSDERVSSPWIHINKVQNLDGTATAISERLSRCPLEQGVVRNYGSFSPGTIIASIAAGLQPQNVRINEFVSLQHKKTQWENLETMMENDSEQSLNKLLNSLNSIDNTYAAGLSGDLAEVCVYQGPYMGVNSTVGLAATWNDTHFPRVRFLSERHQARWEFTDSEILAGIDGIFLSNQVANWLQRIRRLRLSQVIEMYYNARGIPAIAIESANRGRSGGRRQEHLKENAESVEEVEQFNSKSSAKLSRIFNDPGLELRQKDEHLERFSVNDGITSACNRKSILRLIDRDKLKDETYFLSQVLQYTTSSLPISDEMLRTNCDAAVDNFFGYAEILLDTLPACNQILTDFTKPVVDMTIIIDGSRGLYENQQLISYDFKLNELMPEIIFIIIIRSISELIDVSSYGSSISVVHGLSGLYLVNRTNSVTTAFAQLQNFTGTYPIGISLSRSLGAIVRRLSNLTETDRINGLYGGLSQIVLVVAQSHRISQNDFASAKRMIEGSFQQFPDLYFVFLTNDGGTFKEMVHDAETIYDIKRQQEHYKIIESNSIDPNDFSNNLFRHLKSIPKRIMAPFCDTLTPEERRKKTLITNHQNWNSFEDYATVGQELRYRISPFYLRNAEQVSLEFQGVSYGSLIICLSRDISYAPLECKTIEDLGVAEFILVRPCDDVFQCYGLYFSVIVEKSNVRCTENDCRYPDQCKQWEDINISRIGSLLDHPSDEYMAIFKASGDEPEFSL</sequence>
<protein>
    <submittedName>
        <fullName evidence="1">Uncharacterized protein</fullName>
    </submittedName>
</protein>
<dbReference type="OrthoDB" id="549017at2759"/>
<feature type="non-terminal residue" evidence="1">
    <location>
        <position position="892"/>
    </location>
</feature>
<reference evidence="1" key="1">
    <citation type="submission" date="2022-07" db="EMBL/GenBank/DDBJ databases">
        <authorList>
            <person name="Trinca V."/>
            <person name="Uliana J.V.C."/>
            <person name="Torres T.T."/>
            <person name="Ward R.J."/>
            <person name="Monesi N."/>
        </authorList>
    </citation>
    <scope>NUCLEOTIDE SEQUENCE</scope>
    <source>
        <strain evidence="1">HSMRA1968</strain>
        <tissue evidence="1">Whole embryos</tissue>
    </source>
</reference>
<dbReference type="Proteomes" id="UP001151699">
    <property type="component" value="Chromosome A"/>
</dbReference>
<organism evidence="1 2">
    <name type="scientific">Pseudolycoriella hygida</name>
    <dbReference type="NCBI Taxonomy" id="35572"/>
    <lineage>
        <taxon>Eukaryota</taxon>
        <taxon>Metazoa</taxon>
        <taxon>Ecdysozoa</taxon>
        <taxon>Arthropoda</taxon>
        <taxon>Hexapoda</taxon>
        <taxon>Insecta</taxon>
        <taxon>Pterygota</taxon>
        <taxon>Neoptera</taxon>
        <taxon>Endopterygota</taxon>
        <taxon>Diptera</taxon>
        <taxon>Nematocera</taxon>
        <taxon>Sciaroidea</taxon>
        <taxon>Sciaridae</taxon>
        <taxon>Pseudolycoriella</taxon>
    </lineage>
</organism>
<gene>
    <name evidence="1" type="ORF">Bhyg_04143</name>
</gene>
<dbReference type="EMBL" id="WJQU01000001">
    <property type="protein sequence ID" value="KAJ6648911.1"/>
    <property type="molecule type" value="Genomic_DNA"/>
</dbReference>
<keyword evidence="2" id="KW-1185">Reference proteome</keyword>
<comment type="caution">
    <text evidence="1">The sequence shown here is derived from an EMBL/GenBank/DDBJ whole genome shotgun (WGS) entry which is preliminary data.</text>
</comment>
<evidence type="ECO:0000313" key="2">
    <source>
        <dbReference type="Proteomes" id="UP001151699"/>
    </source>
</evidence>
<accession>A0A9Q0NEN4</accession>
<dbReference type="PROSITE" id="PS51257">
    <property type="entry name" value="PROKAR_LIPOPROTEIN"/>
    <property type="match status" value="1"/>
</dbReference>
<evidence type="ECO:0000313" key="1">
    <source>
        <dbReference type="EMBL" id="KAJ6648911.1"/>
    </source>
</evidence>
<dbReference type="AlphaFoldDB" id="A0A9Q0NEN4"/>
<name>A0A9Q0NEN4_9DIPT</name>
<proteinExistence type="predicted"/>